<sequence>MGAALRFVFFRSSH</sequence>
<reference evidence="1" key="2">
    <citation type="journal article" date="2015" name="Fish Shellfish Immunol.">
        <title>Early steps in the European eel (Anguilla anguilla)-Vibrio vulnificus interaction in the gills: Role of the RtxA13 toxin.</title>
        <authorList>
            <person name="Callol A."/>
            <person name="Pajuelo D."/>
            <person name="Ebbesson L."/>
            <person name="Teles M."/>
            <person name="MacKenzie S."/>
            <person name="Amaro C."/>
        </authorList>
    </citation>
    <scope>NUCLEOTIDE SEQUENCE</scope>
</reference>
<accession>A0A0E9PKI9</accession>
<organism evidence="1">
    <name type="scientific">Anguilla anguilla</name>
    <name type="common">European freshwater eel</name>
    <name type="synonym">Muraena anguilla</name>
    <dbReference type="NCBI Taxonomy" id="7936"/>
    <lineage>
        <taxon>Eukaryota</taxon>
        <taxon>Metazoa</taxon>
        <taxon>Chordata</taxon>
        <taxon>Craniata</taxon>
        <taxon>Vertebrata</taxon>
        <taxon>Euteleostomi</taxon>
        <taxon>Actinopterygii</taxon>
        <taxon>Neopterygii</taxon>
        <taxon>Teleostei</taxon>
        <taxon>Anguilliformes</taxon>
        <taxon>Anguillidae</taxon>
        <taxon>Anguilla</taxon>
    </lineage>
</organism>
<name>A0A0E9PKI9_ANGAN</name>
<proteinExistence type="predicted"/>
<protein>
    <submittedName>
        <fullName evidence="1">Uncharacterized protein</fullName>
    </submittedName>
</protein>
<dbReference type="EMBL" id="GBXM01103411">
    <property type="protein sequence ID" value="JAH05166.1"/>
    <property type="molecule type" value="Transcribed_RNA"/>
</dbReference>
<reference evidence="1" key="1">
    <citation type="submission" date="2014-11" db="EMBL/GenBank/DDBJ databases">
        <authorList>
            <person name="Amaro Gonzalez C."/>
        </authorList>
    </citation>
    <scope>NUCLEOTIDE SEQUENCE</scope>
</reference>
<evidence type="ECO:0000313" key="1">
    <source>
        <dbReference type="EMBL" id="JAH05166.1"/>
    </source>
</evidence>